<accession>A0A8S9SAS6</accession>
<reference evidence="1" key="1">
    <citation type="submission" date="2019-12" db="EMBL/GenBank/DDBJ databases">
        <title>Genome sequencing and annotation of Brassica cretica.</title>
        <authorList>
            <person name="Studholme D.J."/>
            <person name="Sarris P."/>
        </authorList>
    </citation>
    <scope>NUCLEOTIDE SEQUENCE</scope>
    <source>
        <strain evidence="1">PFS-109/04</strain>
        <tissue evidence="1">Leaf</tissue>
    </source>
</reference>
<evidence type="ECO:0000313" key="1">
    <source>
        <dbReference type="EMBL" id="KAF3589272.1"/>
    </source>
</evidence>
<evidence type="ECO:0000313" key="2">
    <source>
        <dbReference type="Proteomes" id="UP000712600"/>
    </source>
</evidence>
<sequence>MGELLEKGYFSSSRGLLDQETRSLPSWMLIEIPRETIMLLALLGRRRHLNAQEQDHLEIYITESKLTPTRLNNSNGGSNPQMPRPLELELPDLEYFQQVREC</sequence>
<proteinExistence type="predicted"/>
<dbReference type="Proteomes" id="UP000712600">
    <property type="component" value="Unassembled WGS sequence"/>
</dbReference>
<protein>
    <submittedName>
        <fullName evidence="1">Uncharacterized protein</fullName>
    </submittedName>
</protein>
<dbReference type="EMBL" id="QGKX02000088">
    <property type="protein sequence ID" value="KAF3589272.1"/>
    <property type="molecule type" value="Genomic_DNA"/>
</dbReference>
<comment type="caution">
    <text evidence="1">The sequence shown here is derived from an EMBL/GenBank/DDBJ whole genome shotgun (WGS) entry which is preliminary data.</text>
</comment>
<dbReference type="AlphaFoldDB" id="A0A8S9SAS6"/>
<gene>
    <name evidence="1" type="ORF">F2Q69_00031994</name>
</gene>
<organism evidence="1 2">
    <name type="scientific">Brassica cretica</name>
    <name type="common">Mustard</name>
    <dbReference type="NCBI Taxonomy" id="69181"/>
    <lineage>
        <taxon>Eukaryota</taxon>
        <taxon>Viridiplantae</taxon>
        <taxon>Streptophyta</taxon>
        <taxon>Embryophyta</taxon>
        <taxon>Tracheophyta</taxon>
        <taxon>Spermatophyta</taxon>
        <taxon>Magnoliopsida</taxon>
        <taxon>eudicotyledons</taxon>
        <taxon>Gunneridae</taxon>
        <taxon>Pentapetalae</taxon>
        <taxon>rosids</taxon>
        <taxon>malvids</taxon>
        <taxon>Brassicales</taxon>
        <taxon>Brassicaceae</taxon>
        <taxon>Brassiceae</taxon>
        <taxon>Brassica</taxon>
    </lineage>
</organism>
<name>A0A8S9SAS6_BRACR</name>